<dbReference type="EMBL" id="CQPA01000005">
    <property type="protein sequence ID" value="CNT79696.1"/>
    <property type="molecule type" value="Genomic_DNA"/>
</dbReference>
<gene>
    <name evidence="1" type="ORF">ERS008198_01053</name>
</gene>
<reference evidence="1 2" key="1">
    <citation type="submission" date="2015-03" db="EMBL/GenBank/DDBJ databases">
        <authorList>
            <consortium name="Pathogen Informatics"/>
        </authorList>
    </citation>
    <scope>NUCLEOTIDE SEQUENCE [LARGE SCALE GENOMIC DNA]</scope>
    <source>
        <strain evidence="1 2">A1104</strain>
    </source>
</reference>
<sequence length="85" mass="9905">MTISAQRLPIHPRQRYRVEDLIARQPQHFSDHRGRGHFHQQHMVKPDTVEGVFQRDATLNFMGFDHPAQYLFHGQRRFAGGDGVA</sequence>
<dbReference type="AlphaFoldDB" id="A0A655BVN1"/>
<evidence type="ECO:0000313" key="1">
    <source>
        <dbReference type="EMBL" id="CNT79696.1"/>
    </source>
</evidence>
<protein>
    <submittedName>
        <fullName evidence="1">Uncharacterized protein</fullName>
    </submittedName>
</protein>
<accession>A0A655BVN1</accession>
<dbReference type="Proteomes" id="UP000041314">
    <property type="component" value="Unassembled WGS sequence"/>
</dbReference>
<organism evidence="1 2">
    <name type="scientific">Salmonella enterica subsp. enterica serovar Bovismorbificans</name>
    <dbReference type="NCBI Taxonomy" id="58097"/>
    <lineage>
        <taxon>Bacteria</taxon>
        <taxon>Pseudomonadati</taxon>
        <taxon>Pseudomonadota</taxon>
        <taxon>Gammaproteobacteria</taxon>
        <taxon>Enterobacterales</taxon>
        <taxon>Enterobacteriaceae</taxon>
        <taxon>Salmonella</taxon>
    </lineage>
</organism>
<proteinExistence type="predicted"/>
<name>A0A655BVN1_SALET</name>
<evidence type="ECO:0000313" key="2">
    <source>
        <dbReference type="Proteomes" id="UP000041314"/>
    </source>
</evidence>